<dbReference type="PANTHER" id="PTHR46847">
    <property type="entry name" value="D-ALLOSE-BINDING PERIPLASMIC PROTEIN-RELATED"/>
    <property type="match status" value="1"/>
</dbReference>
<comment type="subcellular location">
    <subcellularLocation>
        <location evidence="1">Cell envelope</location>
    </subcellularLocation>
</comment>
<dbReference type="GO" id="GO:0030246">
    <property type="term" value="F:carbohydrate binding"/>
    <property type="evidence" value="ECO:0007669"/>
    <property type="project" value="UniProtKB-ARBA"/>
</dbReference>
<dbReference type="GO" id="GO:0030313">
    <property type="term" value="C:cell envelope"/>
    <property type="evidence" value="ECO:0007669"/>
    <property type="project" value="UniProtKB-SubCell"/>
</dbReference>
<keyword evidence="3" id="KW-0732">Signal</keyword>
<dbReference type="Pfam" id="PF13407">
    <property type="entry name" value="Peripla_BP_4"/>
    <property type="match status" value="1"/>
</dbReference>
<comment type="caution">
    <text evidence="6">The sequence shown here is derived from an EMBL/GenBank/DDBJ whole genome shotgun (WGS) entry which is preliminary data.</text>
</comment>
<keyword evidence="4" id="KW-0472">Membrane</keyword>
<evidence type="ECO:0000256" key="3">
    <source>
        <dbReference type="ARBA" id="ARBA00022729"/>
    </source>
</evidence>
<reference evidence="6" key="1">
    <citation type="submission" date="2019-08" db="EMBL/GenBank/DDBJ databases">
        <authorList>
            <person name="Kucharzyk K."/>
            <person name="Murdoch R.W."/>
            <person name="Higgins S."/>
            <person name="Loffler F."/>
        </authorList>
    </citation>
    <scope>NUCLEOTIDE SEQUENCE</scope>
</reference>
<evidence type="ECO:0000256" key="1">
    <source>
        <dbReference type="ARBA" id="ARBA00004196"/>
    </source>
</evidence>
<feature type="domain" description="Periplasmic binding protein" evidence="5">
    <location>
        <begin position="54"/>
        <end position="325"/>
    </location>
</feature>
<comment type="similarity">
    <text evidence="2">Belongs to the bacterial solute-binding protein 2 family.</text>
</comment>
<name>A0A645B024_9ZZZZ</name>
<dbReference type="InterPro" id="IPR025997">
    <property type="entry name" value="SBP_2_dom"/>
</dbReference>
<keyword evidence="4" id="KW-1133">Transmembrane helix</keyword>
<evidence type="ECO:0000313" key="6">
    <source>
        <dbReference type="EMBL" id="MPM58825.1"/>
    </source>
</evidence>
<evidence type="ECO:0000256" key="4">
    <source>
        <dbReference type="SAM" id="Phobius"/>
    </source>
</evidence>
<accession>A0A645B024</accession>
<dbReference type="Gene3D" id="3.40.50.2300">
    <property type="match status" value="2"/>
</dbReference>
<evidence type="ECO:0000259" key="5">
    <source>
        <dbReference type="Pfam" id="PF13407"/>
    </source>
</evidence>
<dbReference type="SUPFAM" id="SSF53822">
    <property type="entry name" value="Periplasmic binding protein-like I"/>
    <property type="match status" value="1"/>
</dbReference>
<dbReference type="EMBL" id="VSSQ01016972">
    <property type="protein sequence ID" value="MPM58825.1"/>
    <property type="molecule type" value="Genomic_DNA"/>
</dbReference>
<keyword evidence="4" id="KW-0812">Transmembrane</keyword>
<protein>
    <recommendedName>
        <fullName evidence="5">Periplasmic binding protein domain-containing protein</fullName>
    </recommendedName>
</protein>
<dbReference type="AlphaFoldDB" id="A0A645B024"/>
<organism evidence="6">
    <name type="scientific">bioreactor metagenome</name>
    <dbReference type="NCBI Taxonomy" id="1076179"/>
    <lineage>
        <taxon>unclassified sequences</taxon>
        <taxon>metagenomes</taxon>
        <taxon>ecological metagenomes</taxon>
    </lineage>
</organism>
<evidence type="ECO:0000256" key="2">
    <source>
        <dbReference type="ARBA" id="ARBA00007639"/>
    </source>
</evidence>
<dbReference type="InterPro" id="IPR028082">
    <property type="entry name" value="Peripla_BP_I"/>
</dbReference>
<proteinExistence type="inferred from homology"/>
<sequence>MRPKRSNVYKANLAILAVIIMAIVTLLSVFVYRALIARTFKLDAGGTEFYTYHVAMITESHDDPFWKKVWLAAKEEGALKDACVEWVGSTLTEQYPLASLMEMAIAAKVDGILIQPDGSEEIKSLIARAIANGIPVITIMTDATDSGRQGFVGYNTYDLGQLYGQQVLAAMAQTPNPYHAVILFGNDVSESVQNIVYSSIKERLESKDCTLDVVSIDNSNVFSAEEAIRDLVVTTPSAVASESTPPLLGKTYGPDMLICLNATNTICAYQAVVDHNKVGQIQILGYYDSDEILTAVEKRIIQATVAVDAHRVGASSLDALLEYLEVKRTSDFTPVGLSLVTASNVASYREKSAGTEEEP</sequence>
<feature type="transmembrane region" description="Helical" evidence="4">
    <location>
        <begin position="12"/>
        <end position="32"/>
    </location>
</feature>
<dbReference type="PANTHER" id="PTHR46847:SF1">
    <property type="entry name" value="D-ALLOSE-BINDING PERIPLASMIC PROTEIN-RELATED"/>
    <property type="match status" value="1"/>
</dbReference>
<gene>
    <name evidence="6" type="ORF">SDC9_105658</name>
</gene>